<name>A0A0F9I2H2_9ZZZZ</name>
<organism evidence="1">
    <name type="scientific">marine sediment metagenome</name>
    <dbReference type="NCBI Taxonomy" id="412755"/>
    <lineage>
        <taxon>unclassified sequences</taxon>
        <taxon>metagenomes</taxon>
        <taxon>ecological metagenomes</taxon>
    </lineage>
</organism>
<protein>
    <submittedName>
        <fullName evidence="1">Uncharacterized protein</fullName>
    </submittedName>
</protein>
<evidence type="ECO:0000313" key="1">
    <source>
        <dbReference type="EMBL" id="KKM13874.1"/>
    </source>
</evidence>
<comment type="caution">
    <text evidence="1">The sequence shown here is derived from an EMBL/GenBank/DDBJ whole genome shotgun (WGS) entry which is preliminary data.</text>
</comment>
<gene>
    <name evidence="1" type="ORF">LCGC14_1711780</name>
</gene>
<sequence length="136" mass="14249">MTTTNTEPSASNGTSGGIYWQVDGQKVGIQASIISEVLTEDQFRINIEEPLAAALSLTNGQEYAVVVSCAGADGSNQYSWNYGFSNTGYRGASTDAGSSWTGVINTQGQWFQAWGTVAGNDPVDTPSPADTVTGQQ</sequence>
<reference evidence="1" key="1">
    <citation type="journal article" date="2015" name="Nature">
        <title>Complex archaea that bridge the gap between prokaryotes and eukaryotes.</title>
        <authorList>
            <person name="Spang A."/>
            <person name="Saw J.H."/>
            <person name="Jorgensen S.L."/>
            <person name="Zaremba-Niedzwiedzka K."/>
            <person name="Martijn J."/>
            <person name="Lind A.E."/>
            <person name="van Eijk R."/>
            <person name="Schleper C."/>
            <person name="Guy L."/>
            <person name="Ettema T.J."/>
        </authorList>
    </citation>
    <scope>NUCLEOTIDE SEQUENCE</scope>
</reference>
<feature type="non-terminal residue" evidence="1">
    <location>
        <position position="136"/>
    </location>
</feature>
<proteinExistence type="predicted"/>
<accession>A0A0F9I2H2</accession>
<dbReference type="EMBL" id="LAZR01015276">
    <property type="protein sequence ID" value="KKM13874.1"/>
    <property type="molecule type" value="Genomic_DNA"/>
</dbReference>
<dbReference type="AlphaFoldDB" id="A0A0F9I2H2"/>